<dbReference type="RefSeq" id="WP_102069166.1">
    <property type="nucleotide sequence ID" value="NZ_PDNV01000003.1"/>
</dbReference>
<name>A0A2N4UJ98_9BURK</name>
<dbReference type="PANTHER" id="PTHR35936">
    <property type="entry name" value="MEMBRANE-BOUND LYTIC MUREIN TRANSGLYCOSYLASE F"/>
    <property type="match status" value="1"/>
</dbReference>
<evidence type="ECO:0000256" key="2">
    <source>
        <dbReference type="SAM" id="SignalP"/>
    </source>
</evidence>
<dbReference type="AlphaFoldDB" id="A0A2N4UJ98"/>
<dbReference type="InterPro" id="IPR001638">
    <property type="entry name" value="Solute-binding_3/MltF_N"/>
</dbReference>
<dbReference type="SMART" id="SM00062">
    <property type="entry name" value="PBPb"/>
    <property type="match status" value="1"/>
</dbReference>
<evidence type="ECO:0000256" key="1">
    <source>
        <dbReference type="ARBA" id="ARBA00022729"/>
    </source>
</evidence>
<dbReference type="SUPFAM" id="SSF53850">
    <property type="entry name" value="Periplasmic binding protein-like II"/>
    <property type="match status" value="1"/>
</dbReference>
<dbReference type="OrthoDB" id="9768183at2"/>
<accession>A0A2N4UJ98</accession>
<dbReference type="InterPro" id="IPR014337">
    <property type="entry name" value="Ectoine_EhuB"/>
</dbReference>
<dbReference type="EMBL" id="PDNV01000003">
    <property type="protein sequence ID" value="PLC55092.1"/>
    <property type="molecule type" value="Genomic_DNA"/>
</dbReference>
<dbReference type="Pfam" id="PF00497">
    <property type="entry name" value="SBP_bac_3"/>
    <property type="match status" value="1"/>
</dbReference>
<evidence type="ECO:0000313" key="5">
    <source>
        <dbReference type="Proteomes" id="UP000234328"/>
    </source>
</evidence>
<sequence>MKNKSTIALCTLAATLLMVAARPASAATLAQVKERGYIRVAIANEIPYGYMDMDGKAKGVGPDVAKHVMEQLGINEIKWVTTNFGSLIPGLRANRFDMVAAEMAILPQRCKEVLFSEPNSSYGEGLLVAKGNPDDIHSFEAFAKSDKKIAIMAGADQLEMLQSLGVPSDRMVTISNNADAISTVATGRASAYAATSLTVSELAGKSDKVEPAANFTDPVIGGQPARSWGAFTFTQDSQDLRDAVSAELAKFKKTDGWQKTMSHYGFSATDAKESFNKATEQLCAG</sequence>
<keyword evidence="5" id="KW-1185">Reference proteome</keyword>
<dbReference type="CDD" id="cd01002">
    <property type="entry name" value="PBP2_Ehub_like"/>
    <property type="match status" value="1"/>
</dbReference>
<keyword evidence="1 2" id="KW-0732">Signal</keyword>
<dbReference type="Proteomes" id="UP000234328">
    <property type="component" value="Unassembled WGS sequence"/>
</dbReference>
<organism evidence="4 5">
    <name type="scientific">Pollutimonas nitritireducens</name>
    <dbReference type="NCBI Taxonomy" id="2045209"/>
    <lineage>
        <taxon>Bacteria</taxon>
        <taxon>Pseudomonadati</taxon>
        <taxon>Pseudomonadota</taxon>
        <taxon>Betaproteobacteria</taxon>
        <taxon>Burkholderiales</taxon>
        <taxon>Alcaligenaceae</taxon>
        <taxon>Pollutimonas</taxon>
    </lineage>
</organism>
<dbReference type="NCBIfam" id="TIGR02995">
    <property type="entry name" value="ectoine_ehuB"/>
    <property type="match status" value="1"/>
</dbReference>
<dbReference type="GO" id="GO:0033294">
    <property type="term" value="F:ectoine binding"/>
    <property type="evidence" value="ECO:0007669"/>
    <property type="project" value="InterPro"/>
</dbReference>
<evidence type="ECO:0000259" key="3">
    <source>
        <dbReference type="SMART" id="SM00062"/>
    </source>
</evidence>
<protein>
    <submittedName>
        <fullName evidence="4">Ectoine/hydroxyectoine ABC transporter substrate-binding protein EhuB</fullName>
    </submittedName>
</protein>
<dbReference type="PANTHER" id="PTHR35936:SF17">
    <property type="entry name" value="ARGININE-BINDING EXTRACELLULAR PROTEIN ARTP"/>
    <property type="match status" value="1"/>
</dbReference>
<reference evidence="4 5" key="1">
    <citation type="submission" date="2017-10" db="EMBL/GenBank/DDBJ databases">
        <title>Two draft genome sequences of Pusillimonas sp. strains isolated from a nitrate- and radionuclide-contaminated groundwater in Russia.</title>
        <authorList>
            <person name="Grouzdev D.S."/>
            <person name="Tourova T.P."/>
            <person name="Goeva M.A."/>
            <person name="Babich T.L."/>
            <person name="Sokolova D.S."/>
            <person name="Abdullin R."/>
            <person name="Poltaraus A.B."/>
            <person name="Toshchakov S.V."/>
            <person name="Nazina T.N."/>
        </authorList>
    </citation>
    <scope>NUCLEOTIDE SEQUENCE [LARGE SCALE GENOMIC DNA]</scope>
    <source>
        <strain evidence="4 5">JR1/69-2-13</strain>
    </source>
</reference>
<dbReference type="GO" id="GO:0051470">
    <property type="term" value="P:ectoine transmembrane transport"/>
    <property type="evidence" value="ECO:0007669"/>
    <property type="project" value="InterPro"/>
</dbReference>
<dbReference type="Gene3D" id="3.40.190.10">
    <property type="entry name" value="Periplasmic binding protein-like II"/>
    <property type="match status" value="2"/>
</dbReference>
<comment type="caution">
    <text evidence="4">The sequence shown here is derived from an EMBL/GenBank/DDBJ whole genome shotgun (WGS) entry which is preliminary data.</text>
</comment>
<feature type="signal peptide" evidence="2">
    <location>
        <begin position="1"/>
        <end position="26"/>
    </location>
</feature>
<evidence type="ECO:0000313" key="4">
    <source>
        <dbReference type="EMBL" id="PLC55092.1"/>
    </source>
</evidence>
<gene>
    <name evidence="4" type="primary">ehuB</name>
    <name evidence="4" type="ORF">CR155_06155</name>
</gene>
<proteinExistence type="predicted"/>
<feature type="chain" id="PRO_5014917590" evidence="2">
    <location>
        <begin position="27"/>
        <end position="285"/>
    </location>
</feature>
<feature type="domain" description="Solute-binding protein family 3/N-terminal" evidence="3">
    <location>
        <begin position="37"/>
        <end position="268"/>
    </location>
</feature>